<dbReference type="Proteomes" id="UP000185678">
    <property type="component" value="Unassembled WGS sequence"/>
</dbReference>
<evidence type="ECO:0000259" key="21">
    <source>
        <dbReference type="PROSITE" id="PS51385"/>
    </source>
</evidence>
<evidence type="ECO:0000256" key="12">
    <source>
        <dbReference type="ARBA" id="ARBA00023239"/>
    </source>
</evidence>
<evidence type="ECO:0000256" key="2">
    <source>
        <dbReference type="ARBA" id="ARBA00000909"/>
    </source>
</evidence>
<feature type="binding site" evidence="17">
    <location>
        <position position="265"/>
    </location>
    <ligand>
        <name>(6S)-NADPHX</name>
        <dbReference type="ChEBI" id="CHEBI:64076"/>
    </ligand>
</feature>
<evidence type="ECO:0000256" key="13">
    <source>
        <dbReference type="ARBA" id="ARBA00023268"/>
    </source>
</evidence>
<dbReference type="EMBL" id="FTOA01000001">
    <property type="protein sequence ID" value="SIS40357.1"/>
    <property type="molecule type" value="Genomic_DNA"/>
</dbReference>
<dbReference type="GO" id="GO:0046496">
    <property type="term" value="P:nicotinamide nucleotide metabolic process"/>
    <property type="evidence" value="ECO:0007669"/>
    <property type="project" value="UniProtKB-UniRule"/>
</dbReference>
<comment type="catalytic activity">
    <reaction evidence="15 17 19">
        <text>(6S)-NADHX + ADP = AMP + phosphate + NADH + H(+)</text>
        <dbReference type="Rhea" id="RHEA:32223"/>
        <dbReference type="ChEBI" id="CHEBI:15378"/>
        <dbReference type="ChEBI" id="CHEBI:43474"/>
        <dbReference type="ChEBI" id="CHEBI:57945"/>
        <dbReference type="ChEBI" id="CHEBI:64074"/>
        <dbReference type="ChEBI" id="CHEBI:456215"/>
        <dbReference type="ChEBI" id="CHEBI:456216"/>
        <dbReference type="EC" id="4.2.1.136"/>
    </reaction>
</comment>
<evidence type="ECO:0000256" key="6">
    <source>
        <dbReference type="ARBA" id="ARBA00022741"/>
    </source>
</evidence>
<comment type="catalytic activity">
    <reaction evidence="2 18 19">
        <text>(6R)-NADPHX = (6S)-NADPHX</text>
        <dbReference type="Rhea" id="RHEA:32227"/>
        <dbReference type="ChEBI" id="CHEBI:64076"/>
        <dbReference type="ChEBI" id="CHEBI:64077"/>
        <dbReference type="EC" id="5.1.99.6"/>
    </reaction>
</comment>
<dbReference type="RefSeq" id="WP_322099107.1">
    <property type="nucleotide sequence ID" value="NZ_FTOA01000001.1"/>
</dbReference>
<keyword evidence="5 18" id="KW-0479">Metal-binding</keyword>
<evidence type="ECO:0000256" key="15">
    <source>
        <dbReference type="ARBA" id="ARBA00048238"/>
    </source>
</evidence>
<feature type="binding site" evidence="17">
    <location>
        <position position="383"/>
    </location>
    <ligand>
        <name>(6S)-NADPHX</name>
        <dbReference type="ChEBI" id="CHEBI:64076"/>
    </ligand>
</feature>
<comment type="subunit">
    <text evidence="17">Homotetramer.</text>
</comment>
<dbReference type="PANTHER" id="PTHR12592">
    <property type="entry name" value="ATP-DEPENDENT (S)-NAD(P)H-HYDRATE DEHYDRATASE FAMILY MEMBER"/>
    <property type="match status" value="1"/>
</dbReference>
<dbReference type="InterPro" id="IPR017953">
    <property type="entry name" value="Carbohydrate_kinase_pred_CS"/>
</dbReference>
<evidence type="ECO:0000313" key="23">
    <source>
        <dbReference type="Proteomes" id="UP000185678"/>
    </source>
</evidence>
<feature type="binding site" evidence="18">
    <location>
        <position position="169"/>
    </location>
    <ligand>
        <name>K(+)</name>
        <dbReference type="ChEBI" id="CHEBI:29103"/>
    </ligand>
</feature>
<comment type="similarity">
    <text evidence="17">Belongs to the NnrD/CARKD family.</text>
</comment>
<dbReference type="STRING" id="80876.SAMN05421779_101594"/>
<protein>
    <recommendedName>
        <fullName evidence="19">Bifunctional NAD(P)H-hydrate repair enzyme</fullName>
    </recommendedName>
    <alternativeName>
        <fullName evidence="19">Nicotinamide nucleotide repair protein</fullName>
    </alternativeName>
    <domain>
        <recommendedName>
            <fullName evidence="19">ADP-dependent (S)-NAD(P)H-hydrate dehydratase</fullName>
            <ecNumber evidence="19">4.2.1.136</ecNumber>
        </recommendedName>
        <alternativeName>
            <fullName evidence="19">ADP-dependent NAD(P)HX dehydratase</fullName>
        </alternativeName>
    </domain>
    <domain>
        <recommendedName>
            <fullName evidence="19">NAD(P)H-hydrate epimerase</fullName>
            <ecNumber evidence="19">5.1.99.6</ecNumber>
        </recommendedName>
    </domain>
</protein>
<dbReference type="GO" id="GO:0005524">
    <property type="term" value="F:ATP binding"/>
    <property type="evidence" value="ECO:0007669"/>
    <property type="project" value="UniProtKB-UniRule"/>
</dbReference>
<feature type="binding site" evidence="17">
    <location>
        <position position="446"/>
    </location>
    <ligand>
        <name>(6S)-NADPHX</name>
        <dbReference type="ChEBI" id="CHEBI:64076"/>
    </ligand>
</feature>
<dbReference type="AlphaFoldDB" id="A0A1N7ITJ2"/>
<evidence type="ECO:0000256" key="5">
    <source>
        <dbReference type="ARBA" id="ARBA00022723"/>
    </source>
</evidence>
<dbReference type="PROSITE" id="PS51383">
    <property type="entry name" value="YJEF_C_3"/>
    <property type="match status" value="1"/>
</dbReference>
<accession>A0A1N7ITJ2</accession>
<feature type="binding site" evidence="18">
    <location>
        <begin position="69"/>
        <end position="73"/>
    </location>
    <ligand>
        <name>(6S)-NADPHX</name>
        <dbReference type="ChEBI" id="CHEBI:64076"/>
    </ligand>
</feature>
<dbReference type="InterPro" id="IPR004443">
    <property type="entry name" value="YjeF_N_dom"/>
</dbReference>
<dbReference type="Gene3D" id="3.40.50.10260">
    <property type="entry name" value="YjeF N-terminal domain"/>
    <property type="match status" value="1"/>
</dbReference>
<dbReference type="Pfam" id="PF01256">
    <property type="entry name" value="Carb_kinase"/>
    <property type="match status" value="1"/>
</dbReference>
<dbReference type="InterPro" id="IPR036652">
    <property type="entry name" value="YjeF_N_dom_sf"/>
</dbReference>
<dbReference type="InterPro" id="IPR029056">
    <property type="entry name" value="Ribokinase-like"/>
</dbReference>
<feature type="binding site" evidence="18">
    <location>
        <position position="70"/>
    </location>
    <ligand>
        <name>K(+)</name>
        <dbReference type="ChEBI" id="CHEBI:29103"/>
    </ligand>
</feature>
<dbReference type="NCBIfam" id="TIGR00197">
    <property type="entry name" value="yjeF_nterm"/>
    <property type="match status" value="1"/>
</dbReference>
<evidence type="ECO:0000256" key="18">
    <source>
        <dbReference type="HAMAP-Rule" id="MF_01966"/>
    </source>
</evidence>
<dbReference type="EC" id="4.2.1.136" evidence="19"/>
<evidence type="ECO:0000313" key="22">
    <source>
        <dbReference type="EMBL" id="SIS40357.1"/>
    </source>
</evidence>
<comment type="function">
    <text evidence="17">Catalyzes the dehydration of the S-form of NAD(P)HX at the expense of ADP, which is converted to AMP. Together with NAD(P)HX epimerase, which catalyzes the epimerization of the S- and R-forms, the enzyme allows the repair of both epimers of NAD(P)HX, a damaged form of NAD(P)H that is a result of enzymatic or heat-dependent hydration.</text>
</comment>
<proteinExistence type="inferred from homology"/>
<dbReference type="GO" id="GO:0052856">
    <property type="term" value="F:NAD(P)HX epimerase activity"/>
    <property type="evidence" value="ECO:0007669"/>
    <property type="project" value="UniProtKB-UniRule"/>
</dbReference>
<keyword evidence="12 17" id="KW-0456">Lyase</keyword>
<evidence type="ECO:0000256" key="9">
    <source>
        <dbReference type="ARBA" id="ARBA00022958"/>
    </source>
</evidence>
<evidence type="ECO:0000256" key="17">
    <source>
        <dbReference type="HAMAP-Rule" id="MF_01965"/>
    </source>
</evidence>
<keyword evidence="7 17" id="KW-0067">ATP-binding</keyword>
<organism evidence="22 23">
    <name type="scientific">Insolitispirillum peregrinum</name>
    <dbReference type="NCBI Taxonomy" id="80876"/>
    <lineage>
        <taxon>Bacteria</taxon>
        <taxon>Pseudomonadati</taxon>
        <taxon>Pseudomonadota</taxon>
        <taxon>Alphaproteobacteria</taxon>
        <taxon>Rhodospirillales</taxon>
        <taxon>Novispirillaceae</taxon>
        <taxon>Insolitispirillum</taxon>
    </lineage>
</organism>
<dbReference type="PROSITE" id="PS01050">
    <property type="entry name" value="YJEF_C_2"/>
    <property type="match status" value="1"/>
</dbReference>
<dbReference type="InterPro" id="IPR000631">
    <property type="entry name" value="CARKD"/>
</dbReference>
<feature type="binding site" evidence="17">
    <location>
        <begin position="416"/>
        <end position="420"/>
    </location>
    <ligand>
        <name>AMP</name>
        <dbReference type="ChEBI" id="CHEBI:456215"/>
    </ligand>
</feature>
<dbReference type="Gene3D" id="3.40.1190.20">
    <property type="match status" value="1"/>
</dbReference>
<evidence type="ECO:0000256" key="7">
    <source>
        <dbReference type="ARBA" id="ARBA00022840"/>
    </source>
</evidence>
<evidence type="ECO:0000256" key="14">
    <source>
        <dbReference type="ARBA" id="ARBA00025153"/>
    </source>
</evidence>
<gene>
    <name evidence="17" type="primary">nnrD</name>
    <name evidence="18" type="synonym">nnrE</name>
    <name evidence="22" type="ORF">SAMN05421779_101594</name>
</gene>
<keyword evidence="8 17" id="KW-0521">NADP</keyword>
<evidence type="ECO:0000256" key="4">
    <source>
        <dbReference type="ARBA" id="ARBA00009524"/>
    </source>
</evidence>
<feature type="binding site" evidence="18">
    <location>
        <position position="166"/>
    </location>
    <ligand>
        <name>(6S)-NADPHX</name>
        <dbReference type="ChEBI" id="CHEBI:64076"/>
    </ligand>
</feature>
<keyword evidence="10 17" id="KW-0520">NAD</keyword>
<keyword evidence="11 18" id="KW-0413">Isomerase</keyword>
<keyword evidence="13" id="KW-0511">Multifunctional enzyme</keyword>
<keyword evidence="22" id="KW-0418">Kinase</keyword>
<comment type="catalytic activity">
    <reaction evidence="16 17 19">
        <text>(6S)-NADPHX + ADP = AMP + phosphate + NADPH + H(+)</text>
        <dbReference type="Rhea" id="RHEA:32235"/>
        <dbReference type="ChEBI" id="CHEBI:15378"/>
        <dbReference type="ChEBI" id="CHEBI:43474"/>
        <dbReference type="ChEBI" id="CHEBI:57783"/>
        <dbReference type="ChEBI" id="CHEBI:64076"/>
        <dbReference type="ChEBI" id="CHEBI:456215"/>
        <dbReference type="ChEBI" id="CHEBI:456216"/>
        <dbReference type="EC" id="4.2.1.136"/>
    </reaction>
</comment>
<keyword evidence="6 17" id="KW-0547">Nucleotide-binding</keyword>
<comment type="similarity">
    <text evidence="3 19">In the N-terminal section; belongs to the NnrE/AIBP family.</text>
</comment>
<dbReference type="Pfam" id="PF03853">
    <property type="entry name" value="YjeF_N"/>
    <property type="match status" value="1"/>
</dbReference>
<evidence type="ECO:0000256" key="19">
    <source>
        <dbReference type="PIRNR" id="PIRNR017184"/>
    </source>
</evidence>
<dbReference type="InterPro" id="IPR030677">
    <property type="entry name" value="Nnr"/>
</dbReference>
<comment type="function">
    <text evidence="14 19">Bifunctional enzyme that catalyzes the epimerization of the S- and R-forms of NAD(P)HX and the dehydration of the S-form of NAD(P)HX at the expense of ADP, which is converted to AMP. This allows the repair of both epimers of NAD(P)HX, a damaged form of NAD(P)H that is a result of enzymatic or heat-dependent hydration.</text>
</comment>
<evidence type="ECO:0000256" key="11">
    <source>
        <dbReference type="ARBA" id="ARBA00023235"/>
    </source>
</evidence>
<dbReference type="SUPFAM" id="SSF53613">
    <property type="entry name" value="Ribokinase-like"/>
    <property type="match status" value="1"/>
</dbReference>
<dbReference type="GO" id="GO:0046872">
    <property type="term" value="F:metal ion binding"/>
    <property type="evidence" value="ECO:0007669"/>
    <property type="project" value="UniProtKB-UniRule"/>
</dbReference>
<evidence type="ECO:0000256" key="8">
    <source>
        <dbReference type="ARBA" id="ARBA00022857"/>
    </source>
</evidence>
<feature type="binding site" evidence="18">
    <location>
        <position position="133"/>
    </location>
    <ligand>
        <name>K(+)</name>
        <dbReference type="ChEBI" id="CHEBI:29103"/>
    </ligand>
</feature>
<comment type="caution">
    <text evidence="18">Lacks conserved residue(s) required for the propagation of feature annotation.</text>
</comment>
<feature type="binding site" evidence="18">
    <location>
        <begin position="137"/>
        <end position="143"/>
    </location>
    <ligand>
        <name>(6S)-NADPHX</name>
        <dbReference type="ChEBI" id="CHEBI:64076"/>
    </ligand>
</feature>
<comment type="cofactor">
    <cofactor evidence="18 19">
        <name>K(+)</name>
        <dbReference type="ChEBI" id="CHEBI:29103"/>
    </cofactor>
    <text evidence="18 19">Binds 1 potassium ion per subunit.</text>
</comment>
<dbReference type="HAMAP" id="MF_01966">
    <property type="entry name" value="NADHX_epimerase"/>
    <property type="match status" value="1"/>
</dbReference>
<evidence type="ECO:0000256" key="10">
    <source>
        <dbReference type="ARBA" id="ARBA00023027"/>
    </source>
</evidence>
<feature type="domain" description="YjeF C-terminal" evidence="20">
    <location>
        <begin position="231"/>
        <end position="500"/>
    </location>
</feature>
<name>A0A1N7ITJ2_9PROT</name>
<comment type="catalytic activity">
    <reaction evidence="1 18 19">
        <text>(6R)-NADHX = (6S)-NADHX</text>
        <dbReference type="Rhea" id="RHEA:32215"/>
        <dbReference type="ChEBI" id="CHEBI:64074"/>
        <dbReference type="ChEBI" id="CHEBI:64075"/>
        <dbReference type="EC" id="5.1.99.6"/>
    </reaction>
</comment>
<dbReference type="SUPFAM" id="SSF64153">
    <property type="entry name" value="YjeF N-terminal domain-like"/>
    <property type="match status" value="1"/>
</dbReference>
<feature type="binding site" evidence="17">
    <location>
        <position position="328"/>
    </location>
    <ligand>
        <name>(6S)-NADPHX</name>
        <dbReference type="ChEBI" id="CHEBI:64076"/>
    </ligand>
</feature>
<evidence type="ECO:0000256" key="3">
    <source>
        <dbReference type="ARBA" id="ARBA00006001"/>
    </source>
</evidence>
<dbReference type="PROSITE" id="PS01049">
    <property type="entry name" value="YJEF_C_1"/>
    <property type="match status" value="1"/>
</dbReference>
<dbReference type="GO" id="GO:0016301">
    <property type="term" value="F:kinase activity"/>
    <property type="evidence" value="ECO:0007669"/>
    <property type="project" value="UniProtKB-KW"/>
</dbReference>
<feature type="binding site" evidence="17">
    <location>
        <position position="445"/>
    </location>
    <ligand>
        <name>AMP</name>
        <dbReference type="ChEBI" id="CHEBI:456215"/>
    </ligand>
</feature>
<dbReference type="PANTHER" id="PTHR12592:SF0">
    <property type="entry name" value="ATP-DEPENDENT (S)-NAD(P)H-HYDRATE DEHYDRATASE"/>
    <property type="match status" value="1"/>
</dbReference>
<comment type="similarity">
    <text evidence="18">Belongs to the NnrE/AIBP family.</text>
</comment>
<sequence>MSVSGLLPSSQHAALLTVEQMSAVDAAAARAGVPTLDLMENAGRAVARDVMAIHEDRKGLVVVLCGPGNNGGDGFVVARLLRQGGYRVRLACCVDVTVLRGDALVNAHRWQALQEPVVPLTEDCLDGAALVVDAMFGAGLSRPVDGDVLACIRRINDRSIKCIAVDVPSGVAGNSGEILGDAPRCLSTVTFFRPKPAHFLYPAKAYCGALRVADIGLTPQHEAGLLCQTFLNGTAVWALPRPSWSDHKYSRGHVLIFGSAAMSGAARLAMRGARRIGAGLVTAAVPASALAVYGSDAPGALQVPWDSEDDALKALQDAHRTVVVIGPGLPADDETRRLVLMALRQGQRTIVLDAGGLSAFADHPDVLFAAIQSSAGQVVLTPHEGEFKRLFSSLAGSRLDRSRQAAVLSGACVLLKGADTLVARPDGAVVITPQASPYLATAGSGDVLAGFIAGLAAQGMSAFSATAAGAWLHAEVGRQLGPGLIAEDLPECLPTVLRRLLVETTL</sequence>
<keyword evidence="23" id="KW-1185">Reference proteome</keyword>
<dbReference type="GO" id="GO:0052855">
    <property type="term" value="F:ADP-dependent NAD(P)H-hydrate dehydratase activity"/>
    <property type="evidence" value="ECO:0007669"/>
    <property type="project" value="UniProtKB-UniRule"/>
</dbReference>
<comment type="function">
    <text evidence="18">Catalyzes the epimerization of the S- and R-forms of NAD(P)HX, a damaged form of NAD(P)H that is a result of enzymatic or heat-dependent hydration. This is a prerequisite for the S-specific NAD(P)H-hydrate dehydratase to allow the repair of both epimers of NAD(P)HX.</text>
</comment>
<dbReference type="GO" id="GO:0110051">
    <property type="term" value="P:metabolite repair"/>
    <property type="evidence" value="ECO:0007669"/>
    <property type="project" value="TreeGrafter"/>
</dbReference>
<reference evidence="22 23" key="1">
    <citation type="submission" date="2017-01" db="EMBL/GenBank/DDBJ databases">
        <authorList>
            <person name="Mah S.A."/>
            <person name="Swanson W.J."/>
            <person name="Moy G.W."/>
            <person name="Vacquier V.D."/>
        </authorList>
    </citation>
    <scope>NUCLEOTIDE SEQUENCE [LARGE SCALE GENOMIC DNA]</scope>
    <source>
        <strain evidence="22 23">DSM 11589</strain>
    </source>
</reference>
<feature type="domain" description="YjeF N-terminal" evidence="21">
    <location>
        <begin position="21"/>
        <end position="223"/>
    </location>
</feature>
<dbReference type="PIRSF" id="PIRSF017184">
    <property type="entry name" value="Nnr"/>
    <property type="match status" value="1"/>
</dbReference>
<dbReference type="PROSITE" id="PS51385">
    <property type="entry name" value="YJEF_N"/>
    <property type="match status" value="1"/>
</dbReference>
<dbReference type="NCBIfam" id="TIGR00196">
    <property type="entry name" value="yjeF_cterm"/>
    <property type="match status" value="1"/>
</dbReference>
<evidence type="ECO:0000256" key="16">
    <source>
        <dbReference type="ARBA" id="ARBA00049209"/>
    </source>
</evidence>
<evidence type="ECO:0000256" key="1">
    <source>
        <dbReference type="ARBA" id="ARBA00000013"/>
    </source>
</evidence>
<keyword evidence="22" id="KW-0808">Transferase</keyword>
<comment type="cofactor">
    <cofactor evidence="17">
        <name>Mg(2+)</name>
        <dbReference type="ChEBI" id="CHEBI:18420"/>
    </cofactor>
</comment>
<keyword evidence="9 18" id="KW-0630">Potassium</keyword>
<dbReference type="CDD" id="cd01171">
    <property type="entry name" value="YXKO-related"/>
    <property type="match status" value="1"/>
</dbReference>
<dbReference type="HAMAP" id="MF_01965">
    <property type="entry name" value="NADHX_dehydratase"/>
    <property type="match status" value="1"/>
</dbReference>
<dbReference type="EC" id="5.1.99.6" evidence="19"/>
<comment type="similarity">
    <text evidence="4 19">In the C-terminal section; belongs to the NnrD/CARKD family.</text>
</comment>
<evidence type="ECO:0000259" key="20">
    <source>
        <dbReference type="PROSITE" id="PS51383"/>
    </source>
</evidence>